<comment type="caution">
    <text evidence="3">The sequence shown here is derived from an EMBL/GenBank/DDBJ whole genome shotgun (WGS) entry which is preliminary data.</text>
</comment>
<evidence type="ECO:0000313" key="4">
    <source>
        <dbReference type="Proteomes" id="UP000186040"/>
    </source>
</evidence>
<protein>
    <submittedName>
        <fullName evidence="3">Chitooligosaccharide deacetylase</fullName>
    </submittedName>
</protein>
<dbReference type="GO" id="GO:0005975">
    <property type="term" value="P:carbohydrate metabolic process"/>
    <property type="evidence" value="ECO:0007669"/>
    <property type="project" value="InterPro"/>
</dbReference>
<dbReference type="Pfam" id="PF01522">
    <property type="entry name" value="Polysacc_deac_1"/>
    <property type="match status" value="1"/>
</dbReference>
<sequence length="241" mass="26453">MVLPLVLVGFLLAGCGQGAQRAQSAPAGVPSPAPVQSDSPPYPVGSPQSTAPAVENGMAPVVRRIPTDKPYVFLTIDDGEIKDPAAVELAKRGWPTLFLNEKYFKDDAAYFTSLNAPVEDHTVDHPNLRGKPYEFQREEICDDADAEQRAFGVRPTLFRPPFGNYDDNTRRAAAACGLKAVVLWDETINNGAMQFQVGHHLRPGDIVLMHFRKTFTEDYQAFLDQVKADGLTPARLPDFLS</sequence>
<feature type="domain" description="NodB homology" evidence="2">
    <location>
        <begin position="70"/>
        <end position="241"/>
    </location>
</feature>
<dbReference type="InterPro" id="IPR011330">
    <property type="entry name" value="Glyco_hydro/deAcase_b/a-brl"/>
</dbReference>
<feature type="region of interest" description="Disordered" evidence="1">
    <location>
        <begin position="21"/>
        <end position="57"/>
    </location>
</feature>
<accession>A0A1Q9LRT2</accession>
<dbReference type="SUPFAM" id="SSF88713">
    <property type="entry name" value="Glycoside hydrolase/deacetylase"/>
    <property type="match status" value="1"/>
</dbReference>
<name>A0A1Q9LRT2_9PSEU</name>
<evidence type="ECO:0000256" key="1">
    <source>
        <dbReference type="SAM" id="MobiDB-lite"/>
    </source>
</evidence>
<keyword evidence="4" id="KW-1185">Reference proteome</keyword>
<dbReference type="GO" id="GO:0016810">
    <property type="term" value="F:hydrolase activity, acting on carbon-nitrogen (but not peptide) bonds"/>
    <property type="evidence" value="ECO:0007669"/>
    <property type="project" value="InterPro"/>
</dbReference>
<evidence type="ECO:0000259" key="2">
    <source>
        <dbReference type="PROSITE" id="PS51677"/>
    </source>
</evidence>
<dbReference type="InterPro" id="IPR002509">
    <property type="entry name" value="NODB_dom"/>
</dbReference>
<dbReference type="EMBL" id="MKQR01000007">
    <property type="protein sequence ID" value="OLR94746.1"/>
    <property type="molecule type" value="Genomic_DNA"/>
</dbReference>
<dbReference type="AlphaFoldDB" id="A0A1Q9LRT2"/>
<reference evidence="3 4" key="1">
    <citation type="submission" date="2016-10" db="EMBL/GenBank/DDBJ databases">
        <title>The Draft Genome Sequence of Actinokineospora bangkokensis 44EHWT reveals the biosynthetic pathway of antifungal compounds Thailandins with unusual extender unit butylmalonyl-CoA.</title>
        <authorList>
            <person name="Greule A."/>
            <person name="Intra B."/>
            <person name="Flemming S."/>
            <person name="Rommel M.G."/>
            <person name="Panbangred W."/>
            <person name="Bechthold A."/>
        </authorList>
    </citation>
    <scope>NUCLEOTIDE SEQUENCE [LARGE SCALE GENOMIC DNA]</scope>
    <source>
        <strain evidence="3 4">44EHW</strain>
    </source>
</reference>
<dbReference type="Proteomes" id="UP000186040">
    <property type="component" value="Unassembled WGS sequence"/>
</dbReference>
<feature type="compositionally biased region" description="Low complexity" evidence="1">
    <location>
        <begin position="22"/>
        <end position="37"/>
    </location>
</feature>
<dbReference type="PANTHER" id="PTHR10587:SF134">
    <property type="entry name" value="SECRETED PROTEIN"/>
    <property type="match status" value="1"/>
</dbReference>
<dbReference type="CDD" id="cd10917">
    <property type="entry name" value="CE4_NodB_like_6s_7s"/>
    <property type="match status" value="1"/>
</dbReference>
<dbReference type="InterPro" id="IPR050248">
    <property type="entry name" value="Polysacc_deacetylase_ArnD"/>
</dbReference>
<proteinExistence type="predicted"/>
<gene>
    <name evidence="3" type="ORF">BJP25_11770</name>
</gene>
<dbReference type="PROSITE" id="PS51677">
    <property type="entry name" value="NODB"/>
    <property type="match status" value="1"/>
</dbReference>
<dbReference type="Gene3D" id="3.20.20.370">
    <property type="entry name" value="Glycoside hydrolase/deacetylase"/>
    <property type="match status" value="1"/>
</dbReference>
<organism evidence="3 4">
    <name type="scientific">Actinokineospora bangkokensis</name>
    <dbReference type="NCBI Taxonomy" id="1193682"/>
    <lineage>
        <taxon>Bacteria</taxon>
        <taxon>Bacillati</taxon>
        <taxon>Actinomycetota</taxon>
        <taxon>Actinomycetes</taxon>
        <taxon>Pseudonocardiales</taxon>
        <taxon>Pseudonocardiaceae</taxon>
        <taxon>Actinokineospora</taxon>
    </lineage>
</organism>
<evidence type="ECO:0000313" key="3">
    <source>
        <dbReference type="EMBL" id="OLR94746.1"/>
    </source>
</evidence>
<dbReference type="PANTHER" id="PTHR10587">
    <property type="entry name" value="GLYCOSYL TRANSFERASE-RELATED"/>
    <property type="match status" value="1"/>
</dbReference>
<dbReference type="STRING" id="1193682.BJP25_11770"/>